<accession>X0Y257</accession>
<protein>
    <submittedName>
        <fullName evidence="1">Uncharacterized protein</fullName>
    </submittedName>
</protein>
<reference evidence="1" key="1">
    <citation type="journal article" date="2014" name="Front. Microbiol.">
        <title>High frequency of phylogenetically diverse reductive dehalogenase-homologous genes in deep subseafloor sedimentary metagenomes.</title>
        <authorList>
            <person name="Kawai M."/>
            <person name="Futagami T."/>
            <person name="Toyoda A."/>
            <person name="Takaki Y."/>
            <person name="Nishi S."/>
            <person name="Hori S."/>
            <person name="Arai W."/>
            <person name="Tsubouchi T."/>
            <person name="Morono Y."/>
            <person name="Uchiyama I."/>
            <person name="Ito T."/>
            <person name="Fujiyama A."/>
            <person name="Inagaki F."/>
            <person name="Takami H."/>
        </authorList>
    </citation>
    <scope>NUCLEOTIDE SEQUENCE</scope>
    <source>
        <strain evidence="1">Expedition CK06-06</strain>
    </source>
</reference>
<proteinExistence type="predicted"/>
<sequence>GISDISISNDLFHYGENQENLARNALEAVNNLNLPGDSICIEKPIVKDNKGQKKGEPVVGGGVMFRGRATETLTEGLPTKHWTKFNECPYENLENPQRVHLDSYGHVHICQGLSMGNIWKTPLSKLVHNYDGKSHPICAPLIKGGPAQLAEDYNLFNEETFIDHCHMCFTARKILLEQFPELLAPRQVYGLS</sequence>
<gene>
    <name evidence="1" type="ORF">S01H1_75515</name>
</gene>
<comment type="caution">
    <text evidence="1">The sequence shown here is derived from an EMBL/GenBank/DDBJ whole genome shotgun (WGS) entry which is preliminary data.</text>
</comment>
<dbReference type="AlphaFoldDB" id="X0Y257"/>
<dbReference type="EMBL" id="BARS01050608">
    <property type="protein sequence ID" value="GAG49929.1"/>
    <property type="molecule type" value="Genomic_DNA"/>
</dbReference>
<name>X0Y257_9ZZZZ</name>
<organism evidence="1">
    <name type="scientific">marine sediment metagenome</name>
    <dbReference type="NCBI Taxonomy" id="412755"/>
    <lineage>
        <taxon>unclassified sequences</taxon>
        <taxon>metagenomes</taxon>
        <taxon>ecological metagenomes</taxon>
    </lineage>
</organism>
<evidence type="ECO:0000313" key="1">
    <source>
        <dbReference type="EMBL" id="GAG49929.1"/>
    </source>
</evidence>
<feature type="non-terminal residue" evidence="1">
    <location>
        <position position="1"/>
    </location>
</feature>